<evidence type="ECO:0000256" key="5">
    <source>
        <dbReference type="ARBA" id="ARBA00023002"/>
    </source>
</evidence>
<comment type="subunit">
    <text evidence="1 6">Homodimer.</text>
</comment>
<feature type="binding site" evidence="6">
    <location>
        <position position="287"/>
    </location>
    <ligand>
        <name>FAD</name>
        <dbReference type="ChEBI" id="CHEBI:57692"/>
    </ligand>
</feature>
<keyword evidence="2 6" id="KW-0285">Flavoprotein</keyword>
<proteinExistence type="inferred from homology"/>
<dbReference type="InterPro" id="IPR050097">
    <property type="entry name" value="Ferredoxin-NADP_redctase_2"/>
</dbReference>
<keyword evidence="4 6" id="KW-0521">NADP</keyword>
<evidence type="ECO:0000256" key="6">
    <source>
        <dbReference type="HAMAP-Rule" id="MF_01685"/>
    </source>
</evidence>
<gene>
    <name evidence="8" type="ORF">ACFQMJ_31370</name>
</gene>
<evidence type="ECO:0000256" key="3">
    <source>
        <dbReference type="ARBA" id="ARBA00022827"/>
    </source>
</evidence>
<evidence type="ECO:0000256" key="4">
    <source>
        <dbReference type="ARBA" id="ARBA00022857"/>
    </source>
</evidence>
<keyword evidence="5 6" id="KW-0560">Oxidoreductase</keyword>
<comment type="similarity">
    <text evidence="6">Belongs to the ferredoxin--NADP reductase type 2 family.</text>
</comment>
<keyword evidence="9" id="KW-1185">Reference proteome</keyword>
<protein>
    <recommendedName>
        <fullName evidence="6">Ferredoxin--NADP reductase</fullName>
        <shortName evidence="6">FNR</shortName>
        <shortName evidence="6">Fd-NADP(+) reductase</shortName>
        <ecNumber evidence="6">1.18.1.2</ecNumber>
    </recommendedName>
</protein>
<dbReference type="SUPFAM" id="SSF51905">
    <property type="entry name" value="FAD/NAD(P)-binding domain"/>
    <property type="match status" value="1"/>
</dbReference>
<dbReference type="PANTHER" id="PTHR48105">
    <property type="entry name" value="THIOREDOXIN REDUCTASE 1-RELATED-RELATED"/>
    <property type="match status" value="1"/>
</dbReference>
<feature type="binding site" evidence="6">
    <location>
        <position position="328"/>
    </location>
    <ligand>
        <name>FAD</name>
        <dbReference type="ChEBI" id="CHEBI:57692"/>
    </ligand>
</feature>
<evidence type="ECO:0000256" key="1">
    <source>
        <dbReference type="ARBA" id="ARBA00011738"/>
    </source>
</evidence>
<dbReference type="HAMAP" id="MF_01685">
    <property type="entry name" value="FENR2"/>
    <property type="match status" value="1"/>
</dbReference>
<feature type="binding site" evidence="6">
    <location>
        <position position="39"/>
    </location>
    <ligand>
        <name>FAD</name>
        <dbReference type="ChEBI" id="CHEBI:57692"/>
    </ligand>
</feature>
<dbReference type="EC" id="1.18.1.2" evidence="6"/>
<dbReference type="PRINTS" id="PR00368">
    <property type="entry name" value="FADPNR"/>
</dbReference>
<evidence type="ECO:0000259" key="7">
    <source>
        <dbReference type="Pfam" id="PF07992"/>
    </source>
</evidence>
<dbReference type="RefSeq" id="WP_378050080.1">
    <property type="nucleotide sequence ID" value="NZ_JBHMDN010000024.1"/>
</dbReference>
<evidence type="ECO:0000313" key="8">
    <source>
        <dbReference type="EMBL" id="MFC7153062.1"/>
    </source>
</evidence>
<comment type="catalytic activity">
    <reaction evidence="6">
        <text>2 reduced [2Fe-2S]-[ferredoxin] + NADP(+) + H(+) = 2 oxidized [2Fe-2S]-[ferredoxin] + NADPH</text>
        <dbReference type="Rhea" id="RHEA:20125"/>
        <dbReference type="Rhea" id="RHEA-COMP:10000"/>
        <dbReference type="Rhea" id="RHEA-COMP:10001"/>
        <dbReference type="ChEBI" id="CHEBI:15378"/>
        <dbReference type="ChEBI" id="CHEBI:33737"/>
        <dbReference type="ChEBI" id="CHEBI:33738"/>
        <dbReference type="ChEBI" id="CHEBI:57783"/>
        <dbReference type="ChEBI" id="CHEBI:58349"/>
        <dbReference type="EC" id="1.18.1.2"/>
    </reaction>
</comment>
<comment type="caution">
    <text evidence="6">Lacks conserved residue(s) required for the propagation of feature annotation.</text>
</comment>
<reference evidence="9" key="1">
    <citation type="journal article" date="2019" name="Int. J. Syst. Evol. Microbiol.">
        <title>The Global Catalogue of Microorganisms (GCM) 10K type strain sequencing project: providing services to taxonomists for standard genome sequencing and annotation.</title>
        <authorList>
            <consortium name="The Broad Institute Genomics Platform"/>
            <consortium name="The Broad Institute Genome Sequencing Center for Infectious Disease"/>
            <person name="Wu L."/>
            <person name="Ma J."/>
        </authorList>
    </citation>
    <scope>NUCLEOTIDE SEQUENCE [LARGE SCALE GENOMIC DNA]</scope>
    <source>
        <strain evidence="9">KCTC 12907</strain>
    </source>
</reference>
<evidence type="ECO:0000256" key="2">
    <source>
        <dbReference type="ARBA" id="ARBA00022630"/>
    </source>
</evidence>
<dbReference type="PRINTS" id="PR00469">
    <property type="entry name" value="PNDRDTASEII"/>
</dbReference>
<dbReference type="EMBL" id="JBHTAI010000029">
    <property type="protein sequence ID" value="MFC7153062.1"/>
    <property type="molecule type" value="Genomic_DNA"/>
</dbReference>
<dbReference type="Gene3D" id="3.50.50.60">
    <property type="entry name" value="FAD/NAD(P)-binding domain"/>
    <property type="match status" value="2"/>
</dbReference>
<dbReference type="Proteomes" id="UP001596378">
    <property type="component" value="Unassembled WGS sequence"/>
</dbReference>
<dbReference type="InterPro" id="IPR036188">
    <property type="entry name" value="FAD/NAD-bd_sf"/>
</dbReference>
<comment type="cofactor">
    <cofactor evidence="6">
        <name>FAD</name>
        <dbReference type="ChEBI" id="CHEBI:57692"/>
    </cofactor>
    <text evidence="6">Binds 1 FAD per subunit.</text>
</comment>
<feature type="binding site" evidence="6">
    <location>
        <position position="51"/>
    </location>
    <ligand>
        <name>FAD</name>
        <dbReference type="ChEBI" id="CHEBI:57692"/>
    </ligand>
</feature>
<evidence type="ECO:0000313" key="9">
    <source>
        <dbReference type="Proteomes" id="UP001596378"/>
    </source>
</evidence>
<dbReference type="InterPro" id="IPR022890">
    <property type="entry name" value="Fd--NADP_Rdtase_type_2"/>
</dbReference>
<keyword evidence="3 6" id="KW-0274">FAD</keyword>
<dbReference type="Pfam" id="PF07992">
    <property type="entry name" value="Pyr_redox_2"/>
    <property type="match status" value="1"/>
</dbReference>
<comment type="caution">
    <text evidence="8">The sequence shown here is derived from an EMBL/GenBank/DDBJ whole genome shotgun (WGS) entry which is preliminary data.</text>
</comment>
<feature type="binding site" evidence="6">
    <location>
        <position position="91"/>
    </location>
    <ligand>
        <name>FAD</name>
        <dbReference type="ChEBI" id="CHEBI:57692"/>
    </ligand>
</feature>
<sequence length="350" mass="38971">MDTQQDWDIYDVTIVGGGPAGMYAAFYSGMRAMRTKIIEAKRELGGFMRTYPEKIVWDVGGVGPVRCERLIEILEKQARTFDPAIVFGQAVAGMNRREDGVFELTSTTGERHYTRTVILCAGRGMTQVQKLDIHGANRYELANLHYTITDLSRFAGKRVLISGGGDSAVDWANELEKLAKEVIVVHRRSEFTAHERPVAQMRTFAKVLTPYRISGLYGSADRIARVALTHTETGEPEEVEADEVIVSHGYDRDFGNLVNWGLEREDYGVSVDAKMRTNLPGIFGAGDFITYGSKVRLIAGAFNDAVLAVNSAKMFLEPSATDMAGVSSHNERFFEKNKAVIEEEKQRQQN</sequence>
<organism evidence="8 9">
    <name type="scientific">Cohnella cellulosilytica</name>
    <dbReference type="NCBI Taxonomy" id="986710"/>
    <lineage>
        <taxon>Bacteria</taxon>
        <taxon>Bacillati</taxon>
        <taxon>Bacillota</taxon>
        <taxon>Bacilli</taxon>
        <taxon>Bacillales</taxon>
        <taxon>Paenibacillaceae</taxon>
        <taxon>Cohnella</taxon>
    </lineage>
</organism>
<feature type="domain" description="FAD/NAD(P)-binding" evidence="7">
    <location>
        <begin position="10"/>
        <end position="299"/>
    </location>
</feature>
<dbReference type="InterPro" id="IPR023753">
    <property type="entry name" value="FAD/NAD-binding_dom"/>
</dbReference>
<accession>A0ABW2FLC1</accession>
<name>A0ABW2FLC1_9BACL</name>